<protein>
    <submittedName>
        <fullName evidence="2">Uncharacterized protein</fullName>
    </submittedName>
</protein>
<evidence type="ECO:0000313" key="2">
    <source>
        <dbReference type="EMBL" id="WOX03938.1"/>
    </source>
</evidence>
<reference evidence="2 3" key="1">
    <citation type="submission" date="2023-10" db="EMBL/GenBank/DDBJ databases">
        <title>Description of Microbulbifer bruguierae sp. nov., isolated from the sediments of mangrove plant Bruguiera sexangula and comparative genomic analyses of the genus Microbulbifer.</title>
        <authorList>
            <person name="Long M."/>
        </authorList>
    </citation>
    <scope>NUCLEOTIDE SEQUENCE [LARGE SCALE GENOMIC DNA]</scope>
    <source>
        <strain evidence="2 3">SPO729</strain>
    </source>
</reference>
<name>A0AAU0MU39_9GAMM</name>
<dbReference type="KEGG" id="mpaf:R5R33_09310"/>
<feature type="transmembrane region" description="Helical" evidence="1">
    <location>
        <begin position="6"/>
        <end position="22"/>
    </location>
</feature>
<keyword evidence="1" id="KW-0472">Membrane</keyword>
<accession>A0AAU0MU39</accession>
<proteinExistence type="predicted"/>
<dbReference type="RefSeq" id="WP_318952424.1">
    <property type="nucleotide sequence ID" value="NZ_CP137555.1"/>
</dbReference>
<evidence type="ECO:0000256" key="1">
    <source>
        <dbReference type="SAM" id="Phobius"/>
    </source>
</evidence>
<keyword evidence="3" id="KW-1185">Reference proteome</keyword>
<dbReference type="AlphaFoldDB" id="A0AAU0MU39"/>
<organism evidence="2 3">
    <name type="scientific">Microbulbifer pacificus</name>
    <dbReference type="NCBI Taxonomy" id="407164"/>
    <lineage>
        <taxon>Bacteria</taxon>
        <taxon>Pseudomonadati</taxon>
        <taxon>Pseudomonadota</taxon>
        <taxon>Gammaproteobacteria</taxon>
        <taxon>Cellvibrionales</taxon>
        <taxon>Microbulbiferaceae</taxon>
        <taxon>Microbulbifer</taxon>
    </lineage>
</organism>
<sequence length="268" mass="31253">MKKLYPLIALTIVLVIAGFYGLDHYRKMREQQQAQTAYLISRCVNQGLLSLFALQANDWESNPGQLDIEEKRLKQRVAALPETVGVEKPFTDWQGALEVCEQLTLNSNRQHRTIFRPLTEMAKKEIWSLQTAKSEQFQERRKRAIYRTKIAAEAADRYLDDLQADVKSLLDVSRISAEARALTDQQLQESIFAKYRKGQFSKSRVLQYLERQKTFYQLLTDNPKGFTLRGGSLYFYNKNLHRQADDLNRALLQGEVDFFSNWRLIVQH</sequence>
<evidence type="ECO:0000313" key="3">
    <source>
        <dbReference type="Proteomes" id="UP001302477"/>
    </source>
</evidence>
<dbReference type="Proteomes" id="UP001302477">
    <property type="component" value="Chromosome"/>
</dbReference>
<dbReference type="EMBL" id="CP137555">
    <property type="protein sequence ID" value="WOX03938.1"/>
    <property type="molecule type" value="Genomic_DNA"/>
</dbReference>
<keyword evidence="1" id="KW-0812">Transmembrane</keyword>
<gene>
    <name evidence="2" type="ORF">R5R33_09310</name>
</gene>
<keyword evidence="1" id="KW-1133">Transmembrane helix</keyword>